<evidence type="ECO:0000256" key="2">
    <source>
        <dbReference type="ARBA" id="ARBA00008816"/>
    </source>
</evidence>
<dbReference type="InterPro" id="IPR000326">
    <property type="entry name" value="PAP2/HPO"/>
</dbReference>
<protein>
    <recommendedName>
        <fullName evidence="8">Phosphatidic acid phosphatase type 2/haloperoxidase domain-containing protein</fullName>
    </recommendedName>
</protein>
<feature type="transmembrane region" description="Helical" evidence="7">
    <location>
        <begin position="91"/>
        <end position="112"/>
    </location>
</feature>
<evidence type="ECO:0000259" key="8">
    <source>
        <dbReference type="SMART" id="SM00014"/>
    </source>
</evidence>
<evidence type="ECO:0000256" key="7">
    <source>
        <dbReference type="SAM" id="Phobius"/>
    </source>
</evidence>
<dbReference type="GO" id="GO:0007165">
    <property type="term" value="P:signal transduction"/>
    <property type="evidence" value="ECO:0007669"/>
    <property type="project" value="TreeGrafter"/>
</dbReference>
<dbReference type="InterPro" id="IPR036938">
    <property type="entry name" value="PAP2/HPO_sf"/>
</dbReference>
<dbReference type="EnsemblMetazoa" id="MDOA005311-RB">
    <property type="protein sequence ID" value="MDOA005311-PB"/>
    <property type="gene ID" value="MDOA005311"/>
</dbReference>
<feature type="transmembrane region" description="Helical" evidence="7">
    <location>
        <begin position="247"/>
        <end position="265"/>
    </location>
</feature>
<feature type="transmembrane region" description="Helical" evidence="7">
    <location>
        <begin position="212"/>
        <end position="235"/>
    </location>
</feature>
<feature type="transmembrane region" description="Helical" evidence="7">
    <location>
        <begin position="59"/>
        <end position="79"/>
    </location>
</feature>
<reference evidence="9" key="1">
    <citation type="submission" date="2020-05" db="UniProtKB">
        <authorList>
            <consortium name="EnsemblMetazoa"/>
        </authorList>
    </citation>
    <scope>IDENTIFICATION</scope>
    <source>
        <strain evidence="9">Aabys</strain>
    </source>
</reference>
<feature type="region of interest" description="Disordered" evidence="6">
    <location>
        <begin position="287"/>
        <end position="338"/>
    </location>
</feature>
<dbReference type="STRING" id="7370.A0A1I8MIS2"/>
<dbReference type="CDD" id="cd03384">
    <property type="entry name" value="PAP2_wunen"/>
    <property type="match status" value="1"/>
</dbReference>
<keyword evidence="4 7" id="KW-1133">Transmembrane helix</keyword>
<dbReference type="GO" id="GO:0006644">
    <property type="term" value="P:phospholipid metabolic process"/>
    <property type="evidence" value="ECO:0007669"/>
    <property type="project" value="InterPro"/>
</dbReference>
<dbReference type="VEuPathDB" id="VectorBase:MDOA005311"/>
<dbReference type="InterPro" id="IPR043216">
    <property type="entry name" value="PAP-like"/>
</dbReference>
<dbReference type="PANTHER" id="PTHR10165">
    <property type="entry name" value="LIPID PHOSPHATE PHOSPHATASE"/>
    <property type="match status" value="1"/>
</dbReference>
<comment type="subcellular location">
    <subcellularLocation>
        <location evidence="1">Membrane</location>
        <topology evidence="1">Multi-pass membrane protein</topology>
    </subcellularLocation>
</comment>
<organism evidence="9">
    <name type="scientific">Musca domestica</name>
    <name type="common">House fly</name>
    <dbReference type="NCBI Taxonomy" id="7370"/>
    <lineage>
        <taxon>Eukaryota</taxon>
        <taxon>Metazoa</taxon>
        <taxon>Ecdysozoa</taxon>
        <taxon>Arthropoda</taxon>
        <taxon>Hexapoda</taxon>
        <taxon>Insecta</taxon>
        <taxon>Pterygota</taxon>
        <taxon>Neoptera</taxon>
        <taxon>Endopterygota</taxon>
        <taxon>Diptera</taxon>
        <taxon>Brachycera</taxon>
        <taxon>Muscomorpha</taxon>
        <taxon>Muscoidea</taxon>
        <taxon>Muscidae</taxon>
        <taxon>Musca</taxon>
    </lineage>
</organism>
<feature type="compositionally biased region" description="Low complexity" evidence="6">
    <location>
        <begin position="296"/>
        <end position="321"/>
    </location>
</feature>
<keyword evidence="3 7" id="KW-0812">Transmembrane</keyword>
<comment type="similarity">
    <text evidence="2">Belongs to the PA-phosphatase related phosphoesterase family.</text>
</comment>
<sequence length="356" mass="40110">MILKVKYLLRLLSDFIIVTFLLALSLNISKIWGPIKKHGFVCGDTSLIYPLHRDTVTYVWLYGIGLGIPVVMIVALALVENFVLNSRPSKNLLRSWLMIHVSLLPFLFGFAAERLLKEIGKFAVGRLRPYFFAVCQPVLADGTSCEWEENQGKYIEHYSCQGAANADNISHLINYAMRTSFPSGHASLTVYAMTFVVFYLQRFGRSLRLYRCSFGLFVPFLQFAAVLWAWFVAISRVTDYKHHASDVLAGSLLGLGVGIAVCRHVHGHLKGGRAFLEAINMPKKSPVVRRNESVQEQEPQQQQQPQQQQTQQQQHQPQQQQEHSEPVGESVASTYVTPATSLSEVPSYITEVQVQP</sequence>
<dbReference type="GO" id="GO:0046839">
    <property type="term" value="P:phospholipid dephosphorylation"/>
    <property type="evidence" value="ECO:0007669"/>
    <property type="project" value="TreeGrafter"/>
</dbReference>
<keyword evidence="5 7" id="KW-0472">Membrane</keyword>
<evidence type="ECO:0000256" key="3">
    <source>
        <dbReference type="ARBA" id="ARBA00022692"/>
    </source>
</evidence>
<dbReference type="RefSeq" id="XP_011293139.2">
    <property type="nucleotide sequence ID" value="XM_011294837.3"/>
</dbReference>
<accession>A0A1I8MIS2</accession>
<evidence type="ECO:0000256" key="4">
    <source>
        <dbReference type="ARBA" id="ARBA00022989"/>
    </source>
</evidence>
<evidence type="ECO:0000313" key="9">
    <source>
        <dbReference type="EnsemblMetazoa" id="MDOA005311-PB"/>
    </source>
</evidence>
<evidence type="ECO:0000256" key="5">
    <source>
        <dbReference type="ARBA" id="ARBA00023136"/>
    </source>
</evidence>
<dbReference type="GO" id="GO:0005886">
    <property type="term" value="C:plasma membrane"/>
    <property type="evidence" value="ECO:0007669"/>
    <property type="project" value="TreeGrafter"/>
</dbReference>
<dbReference type="KEGG" id="mde:101889071"/>
<dbReference type="AlphaFoldDB" id="A0A1I8MIS2"/>
<dbReference type="SMART" id="SM00014">
    <property type="entry name" value="acidPPc"/>
    <property type="match status" value="1"/>
</dbReference>
<dbReference type="GO" id="GO:0008195">
    <property type="term" value="F:phosphatidate phosphatase activity"/>
    <property type="evidence" value="ECO:0007669"/>
    <property type="project" value="TreeGrafter"/>
</dbReference>
<feature type="transmembrane region" description="Helical" evidence="7">
    <location>
        <begin position="181"/>
        <end position="200"/>
    </location>
</feature>
<name>A0A1I8MIS2_MUSDO</name>
<proteinExistence type="inferred from homology"/>
<evidence type="ECO:0000256" key="6">
    <source>
        <dbReference type="SAM" id="MobiDB-lite"/>
    </source>
</evidence>
<dbReference type="PANTHER" id="PTHR10165:SF197">
    <property type="entry name" value="FI04477P-RELATED"/>
    <property type="match status" value="1"/>
</dbReference>
<dbReference type="OrthoDB" id="8907274at2759"/>
<dbReference type="SUPFAM" id="SSF48317">
    <property type="entry name" value="Acid phosphatase/Vanadium-dependent haloperoxidase"/>
    <property type="match status" value="1"/>
</dbReference>
<dbReference type="eggNOG" id="KOG3030">
    <property type="taxonomic scope" value="Eukaryota"/>
</dbReference>
<dbReference type="VEuPathDB" id="VectorBase:MDOMA2_005012"/>
<feature type="transmembrane region" description="Helical" evidence="7">
    <location>
        <begin position="7"/>
        <end position="28"/>
    </location>
</feature>
<dbReference type="Pfam" id="PF01569">
    <property type="entry name" value="PAP2"/>
    <property type="match status" value="1"/>
</dbReference>
<dbReference type="Gene3D" id="1.20.144.10">
    <property type="entry name" value="Phosphatidic acid phosphatase type 2/haloperoxidase"/>
    <property type="match status" value="1"/>
</dbReference>
<evidence type="ECO:0000256" key="1">
    <source>
        <dbReference type="ARBA" id="ARBA00004141"/>
    </source>
</evidence>
<gene>
    <name evidence="9" type="primary">101889071</name>
</gene>
<feature type="domain" description="Phosphatidic acid phosphatase type 2/haloperoxidase" evidence="8">
    <location>
        <begin position="103"/>
        <end position="262"/>
    </location>
</feature>